<evidence type="ECO:0000313" key="4">
    <source>
        <dbReference type="EMBL" id="UWZ55322.1"/>
    </source>
</evidence>
<feature type="signal peptide" evidence="2">
    <location>
        <begin position="1"/>
        <end position="19"/>
    </location>
</feature>
<name>A0A9Q9IFX7_9ACTN</name>
<proteinExistence type="predicted"/>
<dbReference type="InterPro" id="IPR022603">
    <property type="entry name" value="DUF3152"/>
</dbReference>
<dbReference type="EMBL" id="CP073767">
    <property type="protein sequence ID" value="UWZ55322.1"/>
    <property type="molecule type" value="Genomic_DNA"/>
</dbReference>
<dbReference type="Proteomes" id="UP001058003">
    <property type="component" value="Chromosome"/>
</dbReference>
<feature type="chain" id="PRO_5040300560" evidence="2">
    <location>
        <begin position="20"/>
        <end position="306"/>
    </location>
</feature>
<evidence type="ECO:0000313" key="5">
    <source>
        <dbReference type="Proteomes" id="UP001058003"/>
    </source>
</evidence>
<feature type="domain" description="DUF3152" evidence="3">
    <location>
        <begin position="94"/>
        <end position="287"/>
    </location>
</feature>
<dbReference type="OrthoDB" id="9779865at2"/>
<feature type="compositionally biased region" description="Low complexity" evidence="1">
    <location>
        <begin position="56"/>
        <end position="67"/>
    </location>
</feature>
<gene>
    <name evidence="4" type="ORF">Daura_03430</name>
</gene>
<dbReference type="AlphaFoldDB" id="A0A9Q9IFX7"/>
<dbReference type="RefSeq" id="WP_156089869.1">
    <property type="nucleotide sequence ID" value="NZ_CP073767.1"/>
</dbReference>
<feature type="region of interest" description="Disordered" evidence="1">
    <location>
        <begin position="28"/>
        <end position="101"/>
    </location>
</feature>
<dbReference type="PROSITE" id="PS51257">
    <property type="entry name" value="PROKAR_LIPOPROTEIN"/>
    <property type="match status" value="1"/>
</dbReference>
<reference evidence="4" key="1">
    <citation type="submission" date="2021-04" db="EMBL/GenBank/DDBJ databases">
        <title>Dactylosporangium aurantiacum NRRL B-8018 full assembly.</title>
        <authorList>
            <person name="Hartkoorn R.C."/>
            <person name="Beaudoing E."/>
            <person name="Hot D."/>
        </authorList>
    </citation>
    <scope>NUCLEOTIDE SEQUENCE</scope>
    <source>
        <strain evidence="4">NRRL B-8018</strain>
    </source>
</reference>
<accession>A0A9Q9IFX7</accession>
<dbReference type="KEGG" id="daur:Daura_03430"/>
<keyword evidence="2" id="KW-0732">Signal</keyword>
<dbReference type="Pfam" id="PF11350">
    <property type="entry name" value="DUF3152"/>
    <property type="match status" value="1"/>
</dbReference>
<feature type="compositionally biased region" description="Pro residues" evidence="1">
    <location>
        <begin position="43"/>
        <end position="55"/>
    </location>
</feature>
<protein>
    <submittedName>
        <fullName evidence="4">DUF3152 domain-containing protein</fullName>
    </submittedName>
</protein>
<evidence type="ECO:0000256" key="1">
    <source>
        <dbReference type="SAM" id="MobiDB-lite"/>
    </source>
</evidence>
<organism evidence="4 5">
    <name type="scientific">Dactylosporangium aurantiacum</name>
    <dbReference type="NCBI Taxonomy" id="35754"/>
    <lineage>
        <taxon>Bacteria</taxon>
        <taxon>Bacillati</taxon>
        <taxon>Actinomycetota</taxon>
        <taxon>Actinomycetes</taxon>
        <taxon>Micromonosporales</taxon>
        <taxon>Micromonosporaceae</taxon>
        <taxon>Dactylosporangium</taxon>
    </lineage>
</organism>
<dbReference type="SUPFAM" id="SSF55486">
    <property type="entry name" value="Metalloproteases ('zincins'), catalytic domain"/>
    <property type="match status" value="1"/>
</dbReference>
<sequence>MLGTRVRLTLASVMVLGLAACGGHPDPAGVAAGPPSSEAPVTSSPPAPVTSPPASPSASPKPSASKKPAPKPSSTLKKQVAAGGDTGGAKPPAPGGDGVPATGAGTFTVAGGGTGIVGTGATLVKYRVEVENGIQWGSNPVWTTDKTAAEVERALGAQLGWTMSAEHPVTYAPNKLTDASWSFQRVSGEDYSVRLRLATPGTVDKLCASVGVSTQGIYSCRYGQTILLNLRRWLKGIDGAPGVDFHANTVNHEMGHFLGFDHMKCPGSGQPAPIMQTQTIALNGCTINSFPFTTEGTFVQGPWAPS</sequence>
<evidence type="ECO:0000259" key="3">
    <source>
        <dbReference type="Pfam" id="PF11350"/>
    </source>
</evidence>
<evidence type="ECO:0000256" key="2">
    <source>
        <dbReference type="SAM" id="SignalP"/>
    </source>
</evidence>
<keyword evidence="5" id="KW-1185">Reference proteome</keyword>